<dbReference type="Proteomes" id="UP001172457">
    <property type="component" value="Chromosome 1"/>
</dbReference>
<dbReference type="AlphaFoldDB" id="A0AA38UD03"/>
<sequence length="190" mass="21048">MEIASTIVGSVVETLMVPVKKNLGYVISCTKNMRGMNTKIGGLNHTRNDVERHMKQNESTNLEIPSRVPGWLKDVADINALVDSFPSDVGNCSLKSRHKLGKKALEIIEDINGLVDEESRIKWTDHEIPLGEVDSMKASTSTPSSHHREFDSRQQTFLEALKALEANHKSHMVALCGMGGVGKTVEMNFY</sequence>
<dbReference type="PANTHER" id="PTHR33463">
    <property type="entry name" value="NB-ARC DOMAIN-CONTAINING PROTEIN-RELATED"/>
    <property type="match status" value="1"/>
</dbReference>
<reference evidence="2" key="1">
    <citation type="submission" date="2023-03" db="EMBL/GenBank/DDBJ databases">
        <title>Chromosome-scale reference genome and RAD-based genetic map of yellow starthistle (Centaurea solstitialis) reveal putative structural variation and QTLs associated with invader traits.</title>
        <authorList>
            <person name="Reatini B."/>
            <person name="Cang F.A."/>
            <person name="Jiang Q."/>
            <person name="Mckibben M.T.W."/>
            <person name="Barker M.S."/>
            <person name="Rieseberg L.H."/>
            <person name="Dlugosch K.M."/>
        </authorList>
    </citation>
    <scope>NUCLEOTIDE SEQUENCE</scope>
    <source>
        <strain evidence="2">CAN-66</strain>
        <tissue evidence="2">Leaf</tissue>
    </source>
</reference>
<organism evidence="2 3">
    <name type="scientific">Centaurea solstitialis</name>
    <name type="common">yellow star-thistle</name>
    <dbReference type="NCBI Taxonomy" id="347529"/>
    <lineage>
        <taxon>Eukaryota</taxon>
        <taxon>Viridiplantae</taxon>
        <taxon>Streptophyta</taxon>
        <taxon>Embryophyta</taxon>
        <taxon>Tracheophyta</taxon>
        <taxon>Spermatophyta</taxon>
        <taxon>Magnoliopsida</taxon>
        <taxon>eudicotyledons</taxon>
        <taxon>Gunneridae</taxon>
        <taxon>Pentapetalae</taxon>
        <taxon>asterids</taxon>
        <taxon>campanulids</taxon>
        <taxon>Asterales</taxon>
        <taxon>Asteraceae</taxon>
        <taxon>Carduoideae</taxon>
        <taxon>Cardueae</taxon>
        <taxon>Centaureinae</taxon>
        <taxon>Centaurea</taxon>
    </lineage>
</organism>
<evidence type="ECO:0008006" key="4">
    <source>
        <dbReference type="Google" id="ProtNLM"/>
    </source>
</evidence>
<dbReference type="EMBL" id="JARYMX010000001">
    <property type="protein sequence ID" value="KAJ9568092.1"/>
    <property type="molecule type" value="Genomic_DNA"/>
</dbReference>
<gene>
    <name evidence="2" type="ORF">OSB04_004058</name>
</gene>
<name>A0AA38UD03_9ASTR</name>
<comment type="caution">
    <text evidence="2">The sequence shown here is derived from an EMBL/GenBank/DDBJ whole genome shotgun (WGS) entry which is preliminary data.</text>
</comment>
<dbReference type="PANTHER" id="PTHR33463:SF96">
    <property type="entry name" value="LEUCINE-RICH REPEAT DOMAIN, L DOMAIN-LIKE PROTEIN-RELATED"/>
    <property type="match status" value="1"/>
</dbReference>
<keyword evidence="1" id="KW-0611">Plant defense</keyword>
<proteinExistence type="predicted"/>
<evidence type="ECO:0000313" key="3">
    <source>
        <dbReference type="Proteomes" id="UP001172457"/>
    </source>
</evidence>
<accession>A0AA38UD03</accession>
<evidence type="ECO:0000256" key="1">
    <source>
        <dbReference type="ARBA" id="ARBA00022821"/>
    </source>
</evidence>
<protein>
    <recommendedName>
        <fullName evidence="4">Disease resistance protein</fullName>
    </recommendedName>
</protein>
<keyword evidence="3" id="KW-1185">Reference proteome</keyword>
<evidence type="ECO:0000313" key="2">
    <source>
        <dbReference type="EMBL" id="KAJ9568092.1"/>
    </source>
</evidence>
<dbReference type="InterPro" id="IPR050905">
    <property type="entry name" value="Plant_NBS-LRR"/>
</dbReference>